<dbReference type="PANTHER" id="PTHR30472">
    <property type="entry name" value="FERRIC ENTEROBACTIN TRANSPORT SYSTEM PERMEASE PROTEIN"/>
    <property type="match status" value="1"/>
</dbReference>
<evidence type="ECO:0000256" key="8">
    <source>
        <dbReference type="SAM" id="Phobius"/>
    </source>
</evidence>
<dbReference type="EMBL" id="CP072384">
    <property type="protein sequence ID" value="QUC07792.1"/>
    <property type="molecule type" value="Genomic_DNA"/>
</dbReference>
<evidence type="ECO:0000256" key="6">
    <source>
        <dbReference type="ARBA" id="ARBA00022989"/>
    </source>
</evidence>
<keyword evidence="5 8" id="KW-0812">Transmembrane</keyword>
<feature type="transmembrane region" description="Helical" evidence="8">
    <location>
        <begin position="76"/>
        <end position="96"/>
    </location>
</feature>
<proteinExistence type="inferred from homology"/>
<comment type="subcellular location">
    <subcellularLocation>
        <location evidence="1">Cell membrane</location>
        <topology evidence="1">Multi-pass membrane protein</topology>
    </subcellularLocation>
</comment>
<evidence type="ECO:0000256" key="3">
    <source>
        <dbReference type="ARBA" id="ARBA00022448"/>
    </source>
</evidence>
<evidence type="ECO:0000256" key="4">
    <source>
        <dbReference type="ARBA" id="ARBA00022475"/>
    </source>
</evidence>
<dbReference type="CDD" id="cd06550">
    <property type="entry name" value="TM_ABC_iron-siderophores_like"/>
    <property type="match status" value="1"/>
</dbReference>
<dbReference type="InterPro" id="IPR000522">
    <property type="entry name" value="ABC_transptr_permease_BtuC"/>
</dbReference>
<keyword evidence="3" id="KW-0813">Transport</keyword>
<organism evidence="9 10">
    <name type="scientific">Arachnia rubra</name>
    <dbReference type="NCBI Taxonomy" id="1547448"/>
    <lineage>
        <taxon>Bacteria</taxon>
        <taxon>Bacillati</taxon>
        <taxon>Actinomycetota</taxon>
        <taxon>Actinomycetes</taxon>
        <taxon>Propionibacteriales</taxon>
        <taxon>Propionibacteriaceae</taxon>
        <taxon>Arachnia</taxon>
    </lineage>
</organism>
<dbReference type="InterPro" id="IPR037294">
    <property type="entry name" value="ABC_BtuC-like"/>
</dbReference>
<feature type="transmembrane region" description="Helical" evidence="8">
    <location>
        <begin position="324"/>
        <end position="343"/>
    </location>
</feature>
<feature type="transmembrane region" description="Helical" evidence="8">
    <location>
        <begin position="272"/>
        <end position="289"/>
    </location>
</feature>
<feature type="transmembrane region" description="Helical" evidence="8">
    <location>
        <begin position="135"/>
        <end position="153"/>
    </location>
</feature>
<feature type="transmembrane region" description="Helical" evidence="8">
    <location>
        <begin position="296"/>
        <end position="318"/>
    </location>
</feature>
<feature type="transmembrane region" description="Helical" evidence="8">
    <location>
        <begin position="165"/>
        <end position="187"/>
    </location>
</feature>
<dbReference type="SUPFAM" id="SSF81345">
    <property type="entry name" value="ABC transporter involved in vitamin B12 uptake, BtuC"/>
    <property type="match status" value="1"/>
</dbReference>
<keyword evidence="6 8" id="KW-1133">Transmembrane helix</keyword>
<gene>
    <name evidence="9" type="ORF">J5A65_12845</name>
</gene>
<dbReference type="PANTHER" id="PTHR30472:SF67">
    <property type="entry name" value="PERMEASE OF ABC TRANSPORTER-RELATED"/>
    <property type="match status" value="1"/>
</dbReference>
<feature type="transmembrane region" description="Helical" evidence="8">
    <location>
        <begin position="242"/>
        <end position="266"/>
    </location>
</feature>
<dbReference type="Proteomes" id="UP000678513">
    <property type="component" value="Chromosome"/>
</dbReference>
<feature type="transmembrane region" description="Helical" evidence="8">
    <location>
        <begin position="14"/>
        <end position="37"/>
    </location>
</feature>
<keyword evidence="10" id="KW-1185">Reference proteome</keyword>
<feature type="transmembrane region" description="Helical" evidence="8">
    <location>
        <begin position="207"/>
        <end position="230"/>
    </location>
</feature>
<protein>
    <submittedName>
        <fullName evidence="9">Iron chelate uptake ABC transporter family permease subunit</fullName>
    </submittedName>
</protein>
<evidence type="ECO:0000256" key="7">
    <source>
        <dbReference type="ARBA" id="ARBA00023136"/>
    </source>
</evidence>
<keyword evidence="7 8" id="KW-0472">Membrane</keyword>
<sequence length="348" mass="35464">MSPSQATQRRARRLPAAVVVVVGIGVLLLSIVTAISFGPSDLSVGNVWDVLAHKLGFGPDPGLTPLRVATIWDLRLPRVLLAAAAGAGLSLCGVIMQSLLRNPLAEPYLLGVSSGASTGAVLILVMGLGGGLVSFPAGAFVGSLAAFAATLGLSRLAGGTTDKIVLAGIAVTQGFSALTSFIIMVGADANTTRGVLYWLMGSFASVSWTDVALSATVLAGFLLLTMFMAGSLDAFMFGEQEAATLGVSVHATRIILLGGAALMTAVVVSSSGAIGFVGLVLPHIARLLVGSRHRALLPVSAVFGAIFLLWADTIARAAFAPLEVPVGVITALVGVPIFATILARTRKR</sequence>
<feature type="transmembrane region" description="Helical" evidence="8">
    <location>
        <begin position="108"/>
        <end position="129"/>
    </location>
</feature>
<dbReference type="Pfam" id="PF01032">
    <property type="entry name" value="FecCD"/>
    <property type="match status" value="1"/>
</dbReference>
<evidence type="ECO:0000313" key="9">
    <source>
        <dbReference type="EMBL" id="QUC07792.1"/>
    </source>
</evidence>
<keyword evidence="4" id="KW-1003">Cell membrane</keyword>
<comment type="similarity">
    <text evidence="2">Belongs to the binding-protein-dependent transport system permease family. FecCD subfamily.</text>
</comment>
<evidence type="ECO:0000313" key="10">
    <source>
        <dbReference type="Proteomes" id="UP000678513"/>
    </source>
</evidence>
<dbReference type="Gene3D" id="1.10.3470.10">
    <property type="entry name" value="ABC transporter involved in vitamin B12 uptake, BtuC"/>
    <property type="match status" value="1"/>
</dbReference>
<reference evidence="9 10" key="1">
    <citation type="submission" date="2021-03" db="EMBL/GenBank/DDBJ databases">
        <title>Human Oral Microbial Genomes.</title>
        <authorList>
            <person name="Johnston C.D."/>
            <person name="Chen T."/>
            <person name="Dewhirst F.E."/>
        </authorList>
    </citation>
    <scope>NUCLEOTIDE SEQUENCE [LARGE SCALE GENOMIC DNA]</scope>
    <source>
        <strain evidence="9 10">DSMZ 100122</strain>
    </source>
</reference>
<evidence type="ECO:0000256" key="2">
    <source>
        <dbReference type="ARBA" id="ARBA00007935"/>
    </source>
</evidence>
<name>A0ABX7Y3N1_9ACTN</name>
<evidence type="ECO:0000256" key="1">
    <source>
        <dbReference type="ARBA" id="ARBA00004651"/>
    </source>
</evidence>
<dbReference type="RefSeq" id="WP_223927594.1">
    <property type="nucleotide sequence ID" value="NZ_AP024463.1"/>
</dbReference>
<evidence type="ECO:0000256" key="5">
    <source>
        <dbReference type="ARBA" id="ARBA00022692"/>
    </source>
</evidence>
<accession>A0ABX7Y3N1</accession>